<evidence type="ECO:0000313" key="2">
    <source>
        <dbReference type="EMBL" id="MDC4249074.1"/>
    </source>
</evidence>
<feature type="domain" description="Orfx1 TULIPs" evidence="1">
    <location>
        <begin position="1"/>
        <end position="140"/>
    </location>
</feature>
<protein>
    <recommendedName>
        <fullName evidence="1">Orfx1 TULIPs domain-containing protein</fullName>
    </recommendedName>
</protein>
<dbReference type="RefSeq" id="WP_272470804.1">
    <property type="nucleotide sequence ID" value="NZ_JAMWMK010000038.1"/>
</dbReference>
<reference evidence="2" key="1">
    <citation type="submission" date="2022-05" db="EMBL/GenBank/DDBJ databases">
        <title>Draft genome sequences of Clostridium perfringens strains isolated from Peru.</title>
        <authorList>
            <person name="Hurtado R."/>
            <person name="Lima L."/>
            <person name="Sousa T."/>
            <person name="Jaiswal A.K."/>
            <person name="Tiwari S."/>
            <person name="Maturrano L."/>
            <person name="Brenig B."/>
            <person name="Azevedo V."/>
        </authorList>
    </citation>
    <scope>NUCLEOTIDE SEQUENCE</scope>
    <source>
        <strain evidence="2">CP4</strain>
    </source>
</reference>
<evidence type="ECO:0000313" key="3">
    <source>
        <dbReference type="Proteomes" id="UP001141166"/>
    </source>
</evidence>
<comment type="caution">
    <text evidence="2">The sequence shown here is derived from an EMBL/GenBank/DDBJ whole genome shotgun (WGS) entry which is preliminary data.</text>
</comment>
<organism evidence="2 3">
    <name type="scientific">Enterococcus faecium</name>
    <name type="common">Streptococcus faecium</name>
    <dbReference type="NCBI Taxonomy" id="1352"/>
    <lineage>
        <taxon>Bacteria</taxon>
        <taxon>Bacillati</taxon>
        <taxon>Bacillota</taxon>
        <taxon>Bacilli</taxon>
        <taxon>Lactobacillales</taxon>
        <taxon>Enterococcaceae</taxon>
        <taxon>Enterococcus</taxon>
    </lineage>
</organism>
<gene>
    <name evidence="2" type="ORF">M3X98_13785</name>
</gene>
<accession>A0A9X3XUL6</accession>
<dbReference type="EMBL" id="JAMWMK010000038">
    <property type="protein sequence ID" value="MDC4249074.1"/>
    <property type="molecule type" value="Genomic_DNA"/>
</dbReference>
<dbReference type="AlphaFoldDB" id="A0A9X3XUL6"/>
<dbReference type="Pfam" id="PF26542">
    <property type="entry name" value="Orfx1"/>
    <property type="match status" value="1"/>
</dbReference>
<dbReference type="Proteomes" id="UP001141166">
    <property type="component" value="Unassembled WGS sequence"/>
</dbReference>
<dbReference type="InterPro" id="IPR058823">
    <property type="entry name" value="Orfx1"/>
</dbReference>
<evidence type="ECO:0000259" key="1">
    <source>
        <dbReference type="Pfam" id="PF26542"/>
    </source>
</evidence>
<proteinExistence type="predicted"/>
<sequence>MRNIFPYSIDENNIKSTGKFLLQKLKEEYHTNYDYFLIEFLEGNLSIKNTNKKELYKNSIKEIKSVFAIKKDYLKIESAFIPKEEIKFYSTENYKANEFQLMIIDTDLEKKFRDELLINSLLEILIKKVFIGNERYLLQI</sequence>
<name>A0A9X3XUL6_ENTFC</name>